<evidence type="ECO:0000256" key="5">
    <source>
        <dbReference type="ARBA" id="ARBA00023136"/>
    </source>
</evidence>
<feature type="transmembrane region" description="Helical" evidence="6">
    <location>
        <begin position="211"/>
        <end position="230"/>
    </location>
</feature>
<name>A0A923HZA8_9BURK</name>
<keyword evidence="8" id="KW-1185">Reference proteome</keyword>
<dbReference type="CDD" id="cd06662">
    <property type="entry name" value="SURF1"/>
    <property type="match status" value="1"/>
</dbReference>
<gene>
    <name evidence="7" type="ORF">H8K47_01795</name>
</gene>
<organism evidence="7 8">
    <name type="scientific">Undibacterium rugosum</name>
    <dbReference type="NCBI Taxonomy" id="2762291"/>
    <lineage>
        <taxon>Bacteria</taxon>
        <taxon>Pseudomonadati</taxon>
        <taxon>Pseudomonadota</taxon>
        <taxon>Betaproteobacteria</taxon>
        <taxon>Burkholderiales</taxon>
        <taxon>Oxalobacteraceae</taxon>
        <taxon>Undibacterium</taxon>
    </lineage>
</organism>
<comment type="similarity">
    <text evidence="2 6">Belongs to the SURF1 family.</text>
</comment>
<comment type="subcellular location">
    <subcellularLocation>
        <location evidence="6">Cell membrane</location>
        <topology evidence="6">Multi-pass membrane protein</topology>
    </subcellularLocation>
    <subcellularLocation>
        <location evidence="1">Membrane</location>
    </subcellularLocation>
</comment>
<evidence type="ECO:0000313" key="8">
    <source>
        <dbReference type="Proteomes" id="UP000612361"/>
    </source>
</evidence>
<evidence type="ECO:0000256" key="6">
    <source>
        <dbReference type="RuleBase" id="RU363076"/>
    </source>
</evidence>
<dbReference type="InterPro" id="IPR002994">
    <property type="entry name" value="Surf1/Shy1"/>
</dbReference>
<proteinExistence type="inferred from homology"/>
<evidence type="ECO:0000256" key="2">
    <source>
        <dbReference type="ARBA" id="ARBA00007165"/>
    </source>
</evidence>
<comment type="caution">
    <text evidence="6">Lacks conserved residue(s) required for the propagation of feature annotation.</text>
</comment>
<dbReference type="PANTHER" id="PTHR23427">
    <property type="entry name" value="SURFEIT LOCUS PROTEIN"/>
    <property type="match status" value="1"/>
</dbReference>
<keyword evidence="3 6" id="KW-0812">Transmembrane</keyword>
<evidence type="ECO:0000313" key="7">
    <source>
        <dbReference type="EMBL" id="MBC3934082.1"/>
    </source>
</evidence>
<keyword evidence="6" id="KW-1003">Cell membrane</keyword>
<dbReference type="PROSITE" id="PS50895">
    <property type="entry name" value="SURF1"/>
    <property type="match status" value="1"/>
</dbReference>
<evidence type="ECO:0000256" key="4">
    <source>
        <dbReference type="ARBA" id="ARBA00022989"/>
    </source>
</evidence>
<reference evidence="7" key="1">
    <citation type="submission" date="2020-08" db="EMBL/GenBank/DDBJ databases">
        <title>Novel species isolated from subtropical streams in China.</title>
        <authorList>
            <person name="Lu H."/>
        </authorList>
    </citation>
    <scope>NUCLEOTIDE SEQUENCE</scope>
    <source>
        <strain evidence="7">CY7W</strain>
    </source>
</reference>
<comment type="caution">
    <text evidence="7">The sequence shown here is derived from an EMBL/GenBank/DDBJ whole genome shotgun (WGS) entry which is preliminary data.</text>
</comment>
<sequence length="239" mass="26790">MSLSFQFRLIPSIAALLLICTGLSLAQWQTRRAEQREQVALQREQAQRVIMPLNLNLHASIEPYTQLRVRGEFLADWPLYLDNRPLHGVSGRYVLMPFRVADTDQYLLVARGWQARDPQDRLKLAPVKVPQGIIEIVGTARSGFDHVMQLGQPEAVRPGALLQNISASEVAQASGKQFLSIMLEQTSDSADGLQRDWAKASSGAEKNRAYAFQWLALSLMVFIFYVVTGIRRGQQAANN</sequence>
<keyword evidence="5 6" id="KW-0472">Membrane</keyword>
<dbReference type="PANTHER" id="PTHR23427:SF2">
    <property type="entry name" value="SURFEIT LOCUS PROTEIN 1"/>
    <property type="match status" value="1"/>
</dbReference>
<accession>A0A923HZA8</accession>
<evidence type="ECO:0000256" key="1">
    <source>
        <dbReference type="ARBA" id="ARBA00004370"/>
    </source>
</evidence>
<dbReference type="EMBL" id="JACOGG010000002">
    <property type="protein sequence ID" value="MBC3934082.1"/>
    <property type="molecule type" value="Genomic_DNA"/>
</dbReference>
<dbReference type="Proteomes" id="UP000612361">
    <property type="component" value="Unassembled WGS sequence"/>
</dbReference>
<dbReference type="AlphaFoldDB" id="A0A923HZA8"/>
<dbReference type="RefSeq" id="WP_186879722.1">
    <property type="nucleotide sequence ID" value="NZ_JACOGG010000002.1"/>
</dbReference>
<protein>
    <recommendedName>
        <fullName evidence="6">SURF1-like protein</fullName>
    </recommendedName>
</protein>
<dbReference type="InterPro" id="IPR045214">
    <property type="entry name" value="Surf1/Surf4"/>
</dbReference>
<dbReference type="Pfam" id="PF02104">
    <property type="entry name" value="SURF1"/>
    <property type="match status" value="1"/>
</dbReference>
<dbReference type="GO" id="GO:0005886">
    <property type="term" value="C:plasma membrane"/>
    <property type="evidence" value="ECO:0007669"/>
    <property type="project" value="UniProtKB-SubCell"/>
</dbReference>
<keyword evidence="4 6" id="KW-1133">Transmembrane helix</keyword>
<evidence type="ECO:0000256" key="3">
    <source>
        <dbReference type="ARBA" id="ARBA00022692"/>
    </source>
</evidence>